<dbReference type="OrthoDB" id="1700726at2759"/>
<evidence type="ECO:0000313" key="3">
    <source>
        <dbReference type="EMBL" id="KFM28472.1"/>
    </source>
</evidence>
<feature type="compositionally biased region" description="Basic and acidic residues" evidence="1">
    <location>
        <begin position="248"/>
        <end position="258"/>
    </location>
</feature>
<feature type="region of interest" description="Disordered" evidence="1">
    <location>
        <begin position="156"/>
        <end position="270"/>
    </location>
</feature>
<dbReference type="InterPro" id="IPR000873">
    <property type="entry name" value="AMP-dep_synth/lig_dom"/>
</dbReference>
<gene>
    <name evidence="3" type="ORF">F751_0988</name>
</gene>
<dbReference type="KEGG" id="apro:F751_0988"/>
<dbReference type="PANTHER" id="PTHR43272">
    <property type="entry name" value="LONG-CHAIN-FATTY-ACID--COA LIGASE"/>
    <property type="match status" value="1"/>
</dbReference>
<feature type="domain" description="AMP-dependent synthetase/ligase" evidence="2">
    <location>
        <begin position="54"/>
        <end position="157"/>
    </location>
</feature>
<dbReference type="SUPFAM" id="SSF56801">
    <property type="entry name" value="Acetyl-CoA synthetase-like"/>
    <property type="match status" value="1"/>
</dbReference>
<name>A0A087SRW8_AUXPR</name>
<keyword evidence="4" id="KW-1185">Reference proteome</keyword>
<dbReference type="Proteomes" id="UP000028924">
    <property type="component" value="Unassembled WGS sequence"/>
</dbReference>
<feature type="compositionally biased region" description="Pro residues" evidence="1">
    <location>
        <begin position="260"/>
        <end position="270"/>
    </location>
</feature>
<reference evidence="3 4" key="1">
    <citation type="journal article" date="2014" name="BMC Genomics">
        <title>Oil accumulation mechanisms of the oleaginous microalga Chlorella protothecoides revealed through its genome, transcriptomes, and proteomes.</title>
        <authorList>
            <person name="Gao C."/>
            <person name="Wang Y."/>
            <person name="Shen Y."/>
            <person name="Yan D."/>
            <person name="He X."/>
            <person name="Dai J."/>
            <person name="Wu Q."/>
        </authorList>
    </citation>
    <scope>NUCLEOTIDE SEQUENCE [LARGE SCALE GENOMIC DNA]</scope>
    <source>
        <strain evidence="3 4">0710</strain>
    </source>
</reference>
<dbReference type="EMBL" id="KL662169">
    <property type="protein sequence ID" value="KFM28472.1"/>
    <property type="molecule type" value="Genomic_DNA"/>
</dbReference>
<evidence type="ECO:0000259" key="2">
    <source>
        <dbReference type="Pfam" id="PF00501"/>
    </source>
</evidence>
<evidence type="ECO:0000313" key="4">
    <source>
        <dbReference type="Proteomes" id="UP000028924"/>
    </source>
</evidence>
<feature type="compositionally biased region" description="Basic residues" evidence="1">
    <location>
        <begin position="189"/>
        <end position="210"/>
    </location>
</feature>
<dbReference type="STRING" id="3075.A0A087SRW8"/>
<dbReference type="Pfam" id="PF00501">
    <property type="entry name" value="AMP-binding"/>
    <property type="match status" value="1"/>
</dbReference>
<accession>A0A087SRW8</accession>
<dbReference type="Gene3D" id="3.40.50.12780">
    <property type="entry name" value="N-terminal domain of ligase-like"/>
    <property type="match status" value="1"/>
</dbReference>
<feature type="compositionally biased region" description="Basic residues" evidence="1">
    <location>
        <begin position="228"/>
        <end position="240"/>
    </location>
</feature>
<dbReference type="AlphaFoldDB" id="A0A087SRW8"/>
<dbReference type="GO" id="GO:0005783">
    <property type="term" value="C:endoplasmic reticulum"/>
    <property type="evidence" value="ECO:0007669"/>
    <property type="project" value="TreeGrafter"/>
</dbReference>
<dbReference type="GeneID" id="23612379"/>
<protein>
    <submittedName>
        <fullName evidence="3">Long chain acyl-CoA synthetase 1</fullName>
    </submittedName>
</protein>
<sequence>MSSLKHVGPLTVEVTPGRPEQGDTPAVSAVYRNVAAAEKFTTTVDGSTTLYEIFKASAEKHADQKCLGWRPRGSDGKCGPYKWLTYKETQDKAYSLAAALQKLGFEPHDKLGIYSSNNVEHMLTLKAVDVISAVVVPIYDSLGDTAVEYIVGHAGARDRGGGEEGVPAGQGGQWHLQAGQGCDRDRRARLGGRPPARRGHRGARLRRPGGRRVGVGRGAAPARPIPPRLHHVHQRHHGHAQGRGAHPGQHDGGDRGGGEPDPPGAHPRHA</sequence>
<dbReference type="PANTHER" id="PTHR43272:SF3">
    <property type="entry name" value="LONG CHAIN ACYL-COA SYNTHETASE 4"/>
    <property type="match status" value="1"/>
</dbReference>
<proteinExistence type="predicted"/>
<feature type="region of interest" description="Disordered" evidence="1">
    <location>
        <begin position="1"/>
        <end position="24"/>
    </location>
</feature>
<evidence type="ECO:0000256" key="1">
    <source>
        <dbReference type="SAM" id="MobiDB-lite"/>
    </source>
</evidence>
<dbReference type="GO" id="GO:0016020">
    <property type="term" value="C:membrane"/>
    <property type="evidence" value="ECO:0007669"/>
    <property type="project" value="TreeGrafter"/>
</dbReference>
<dbReference type="RefSeq" id="XP_011401487.1">
    <property type="nucleotide sequence ID" value="XM_011403185.1"/>
</dbReference>
<dbReference type="GO" id="GO:0004467">
    <property type="term" value="F:long-chain fatty acid-CoA ligase activity"/>
    <property type="evidence" value="ECO:0007669"/>
    <property type="project" value="TreeGrafter"/>
</dbReference>
<dbReference type="eggNOG" id="KOG1256">
    <property type="taxonomic scope" value="Eukaryota"/>
</dbReference>
<dbReference type="InterPro" id="IPR042099">
    <property type="entry name" value="ANL_N_sf"/>
</dbReference>
<organism evidence="3 4">
    <name type="scientific">Auxenochlorella protothecoides</name>
    <name type="common">Green microalga</name>
    <name type="synonym">Chlorella protothecoides</name>
    <dbReference type="NCBI Taxonomy" id="3075"/>
    <lineage>
        <taxon>Eukaryota</taxon>
        <taxon>Viridiplantae</taxon>
        <taxon>Chlorophyta</taxon>
        <taxon>core chlorophytes</taxon>
        <taxon>Trebouxiophyceae</taxon>
        <taxon>Chlorellales</taxon>
        <taxon>Chlorellaceae</taxon>
        <taxon>Auxenochlorella</taxon>
    </lineage>
</organism>